<sequence length="49" mass="5095">MILRRVACLDSSGYPQTSKPCEGATCFSLTHTPASEVQGSGFASLKSSS</sequence>
<dbReference type="EMBL" id="HF935261">
    <property type="protein sequence ID" value="CCX05586.1"/>
    <property type="molecule type" value="Genomic_DNA"/>
</dbReference>
<name>U4KWM3_PYROM</name>
<dbReference type="Proteomes" id="UP000018144">
    <property type="component" value="Unassembled WGS sequence"/>
</dbReference>
<keyword evidence="2" id="KW-1185">Reference proteome</keyword>
<gene>
    <name evidence="1" type="ORF">PCON_05173</name>
</gene>
<protein>
    <submittedName>
        <fullName evidence="1">Uncharacterized protein</fullName>
    </submittedName>
</protein>
<proteinExistence type="predicted"/>
<dbReference type="AlphaFoldDB" id="U4KWM3"/>
<organism evidence="1 2">
    <name type="scientific">Pyronema omphalodes (strain CBS 100304)</name>
    <name type="common">Pyronema confluens</name>
    <dbReference type="NCBI Taxonomy" id="1076935"/>
    <lineage>
        <taxon>Eukaryota</taxon>
        <taxon>Fungi</taxon>
        <taxon>Dikarya</taxon>
        <taxon>Ascomycota</taxon>
        <taxon>Pezizomycotina</taxon>
        <taxon>Pezizomycetes</taxon>
        <taxon>Pezizales</taxon>
        <taxon>Pyronemataceae</taxon>
        <taxon>Pyronema</taxon>
    </lineage>
</organism>
<evidence type="ECO:0000313" key="2">
    <source>
        <dbReference type="Proteomes" id="UP000018144"/>
    </source>
</evidence>
<evidence type="ECO:0000313" key="1">
    <source>
        <dbReference type="EMBL" id="CCX05586.1"/>
    </source>
</evidence>
<reference evidence="1 2" key="1">
    <citation type="journal article" date="2013" name="PLoS Genet.">
        <title>The genome and development-dependent transcriptomes of Pyronema confluens: a window into fungal evolution.</title>
        <authorList>
            <person name="Traeger S."/>
            <person name="Altegoer F."/>
            <person name="Freitag M."/>
            <person name="Gabaldon T."/>
            <person name="Kempken F."/>
            <person name="Kumar A."/>
            <person name="Marcet-Houben M."/>
            <person name="Poggeler S."/>
            <person name="Stajich J.E."/>
            <person name="Nowrousian M."/>
        </authorList>
    </citation>
    <scope>NUCLEOTIDE SEQUENCE [LARGE SCALE GENOMIC DNA]</scope>
    <source>
        <strain evidence="2">CBS 100304</strain>
        <tissue evidence="1">Vegetative mycelium</tissue>
    </source>
</reference>
<accession>U4KWM3</accession>